<sequence>MLFSNVTYLFPSIDDILSIGEPIDTWPANYRVMSGRGVGHFHGTKLQEGLPQCHTAKKHLSERREEEKNLKSELSYSKTFHIHHVRDLKFVQPINFHFKHCFNQ</sequence>
<proteinExistence type="predicted"/>
<reference evidence="1" key="2">
    <citation type="submission" date="2017-11" db="EMBL/GenBank/DDBJ databases">
        <title>Coralsnake Venomics: Analyses of Venom Gland Transcriptomes and Proteomes of Six Brazilian Taxa.</title>
        <authorList>
            <person name="Aird S.D."/>
            <person name="Jorge da Silva N."/>
            <person name="Qiu L."/>
            <person name="Villar-Briones A."/>
            <person name="Aparecida-Saddi V."/>
            <person name="Campos-Telles M.P."/>
            <person name="Grau M."/>
            <person name="Mikheyev A.S."/>
        </authorList>
    </citation>
    <scope>NUCLEOTIDE SEQUENCE</scope>
    <source>
        <tissue evidence="1">Venom_gland</tissue>
    </source>
</reference>
<organism evidence="1">
    <name type="scientific">Micrurus lemniscatus lemniscatus</name>
    <dbReference type="NCBI Taxonomy" id="129467"/>
    <lineage>
        <taxon>Eukaryota</taxon>
        <taxon>Metazoa</taxon>
        <taxon>Chordata</taxon>
        <taxon>Craniata</taxon>
        <taxon>Vertebrata</taxon>
        <taxon>Euteleostomi</taxon>
        <taxon>Lepidosauria</taxon>
        <taxon>Squamata</taxon>
        <taxon>Bifurcata</taxon>
        <taxon>Unidentata</taxon>
        <taxon>Episquamata</taxon>
        <taxon>Toxicofera</taxon>
        <taxon>Serpentes</taxon>
        <taxon>Colubroidea</taxon>
        <taxon>Elapidae</taxon>
        <taxon>Elapinae</taxon>
        <taxon>Micrurus</taxon>
    </lineage>
</organism>
<evidence type="ECO:0000313" key="1">
    <source>
        <dbReference type="EMBL" id="LAA78895.1"/>
    </source>
</evidence>
<accession>A0A2D4I3U9</accession>
<protein>
    <submittedName>
        <fullName evidence="1">Uncharacterized protein</fullName>
    </submittedName>
</protein>
<reference evidence="1" key="1">
    <citation type="submission" date="2017-07" db="EMBL/GenBank/DDBJ databases">
        <authorList>
            <person name="Mikheyev A."/>
            <person name="Grau M."/>
        </authorList>
    </citation>
    <scope>NUCLEOTIDE SEQUENCE</scope>
    <source>
        <tissue evidence="1">Venom_gland</tissue>
    </source>
</reference>
<dbReference type="EMBL" id="IACK01074395">
    <property type="protein sequence ID" value="LAA78895.1"/>
    <property type="molecule type" value="Transcribed_RNA"/>
</dbReference>
<dbReference type="AlphaFoldDB" id="A0A2D4I3U9"/>
<name>A0A2D4I3U9_MICLE</name>